<dbReference type="EMBL" id="JBFOLJ010000003">
    <property type="protein sequence ID" value="KAL2550173.1"/>
    <property type="molecule type" value="Genomic_DNA"/>
</dbReference>
<gene>
    <name evidence="3" type="ORF">Fot_11703</name>
</gene>
<reference evidence="4" key="1">
    <citation type="submission" date="2024-07" db="EMBL/GenBank/DDBJ databases">
        <title>Two chromosome-level genome assemblies of Korean endemic species Abeliophyllum distichum and Forsythia ovata (Oleaceae).</title>
        <authorList>
            <person name="Jang H."/>
        </authorList>
    </citation>
    <scope>NUCLEOTIDE SEQUENCE [LARGE SCALE GENOMIC DNA]</scope>
</reference>
<keyword evidence="1" id="KW-0472">Membrane</keyword>
<evidence type="ECO:0000313" key="4">
    <source>
        <dbReference type="Proteomes" id="UP001604277"/>
    </source>
</evidence>
<feature type="transmembrane region" description="Helical" evidence="1">
    <location>
        <begin position="151"/>
        <end position="174"/>
    </location>
</feature>
<name>A0ABD1WNA3_9LAMI</name>
<organism evidence="3 4">
    <name type="scientific">Forsythia ovata</name>
    <dbReference type="NCBI Taxonomy" id="205694"/>
    <lineage>
        <taxon>Eukaryota</taxon>
        <taxon>Viridiplantae</taxon>
        <taxon>Streptophyta</taxon>
        <taxon>Embryophyta</taxon>
        <taxon>Tracheophyta</taxon>
        <taxon>Spermatophyta</taxon>
        <taxon>Magnoliopsida</taxon>
        <taxon>eudicotyledons</taxon>
        <taxon>Gunneridae</taxon>
        <taxon>Pentapetalae</taxon>
        <taxon>asterids</taxon>
        <taxon>lamiids</taxon>
        <taxon>Lamiales</taxon>
        <taxon>Oleaceae</taxon>
        <taxon>Forsythieae</taxon>
        <taxon>Forsythia</taxon>
    </lineage>
</organism>
<protein>
    <recommendedName>
        <fullName evidence="2">DUF7610 domain-containing protein</fullName>
    </recommendedName>
</protein>
<accession>A0ABD1WNA3</accession>
<evidence type="ECO:0000313" key="3">
    <source>
        <dbReference type="EMBL" id="KAL2550173.1"/>
    </source>
</evidence>
<dbReference type="AlphaFoldDB" id="A0ABD1WNA3"/>
<evidence type="ECO:0000259" key="2">
    <source>
        <dbReference type="Pfam" id="PF24583"/>
    </source>
</evidence>
<proteinExistence type="predicted"/>
<dbReference type="Pfam" id="PF24583">
    <property type="entry name" value="DUF7610"/>
    <property type="match status" value="1"/>
</dbReference>
<keyword evidence="4" id="KW-1185">Reference proteome</keyword>
<dbReference type="InterPro" id="IPR056029">
    <property type="entry name" value="DUF7610"/>
</dbReference>
<dbReference type="Proteomes" id="UP001604277">
    <property type="component" value="Unassembled WGS sequence"/>
</dbReference>
<sequence>MSKRSDILQKKLQELESEVLQVIRLPPETPSRHLISEGIEQRFVFLKNLLSAEASSQPSKPHHLYHIAERLARLEAAFQGWDESGNYFELNSYDFDTSSVCSECTRACLNGDAEAVGESDSSTDFPADFLEVVTEEKAPLKMEKEGRILVIGKYCGMLACGMILGAICTSTVMASTPCTSSAICEAYPRFIEAYASTYLP</sequence>
<keyword evidence="1" id="KW-0812">Transmembrane</keyword>
<keyword evidence="1" id="KW-1133">Transmembrane helix</keyword>
<feature type="domain" description="DUF7610" evidence="2">
    <location>
        <begin position="8"/>
        <end position="84"/>
    </location>
</feature>
<evidence type="ECO:0000256" key="1">
    <source>
        <dbReference type="SAM" id="Phobius"/>
    </source>
</evidence>
<comment type="caution">
    <text evidence="3">The sequence shown here is derived from an EMBL/GenBank/DDBJ whole genome shotgun (WGS) entry which is preliminary data.</text>
</comment>